<accession>A0A9R1V276</accession>
<protein>
    <submittedName>
        <fullName evidence="1">Uncharacterized protein</fullName>
    </submittedName>
</protein>
<evidence type="ECO:0000313" key="1">
    <source>
        <dbReference type="EMBL" id="KAJ0196965.1"/>
    </source>
</evidence>
<evidence type="ECO:0000313" key="2">
    <source>
        <dbReference type="Proteomes" id="UP000235145"/>
    </source>
</evidence>
<proteinExistence type="predicted"/>
<dbReference type="EMBL" id="NBSK02000007">
    <property type="protein sequence ID" value="KAJ0196965.1"/>
    <property type="molecule type" value="Genomic_DNA"/>
</dbReference>
<comment type="caution">
    <text evidence="1">The sequence shown here is derived from an EMBL/GenBank/DDBJ whole genome shotgun (WGS) entry which is preliminary data.</text>
</comment>
<keyword evidence="2" id="KW-1185">Reference proteome</keyword>
<reference evidence="1 2" key="1">
    <citation type="journal article" date="2017" name="Nat. Commun.">
        <title>Genome assembly with in vitro proximity ligation data and whole-genome triplication in lettuce.</title>
        <authorList>
            <person name="Reyes-Chin-Wo S."/>
            <person name="Wang Z."/>
            <person name="Yang X."/>
            <person name="Kozik A."/>
            <person name="Arikit S."/>
            <person name="Song C."/>
            <person name="Xia L."/>
            <person name="Froenicke L."/>
            <person name="Lavelle D.O."/>
            <person name="Truco M.J."/>
            <person name="Xia R."/>
            <person name="Zhu S."/>
            <person name="Xu C."/>
            <person name="Xu H."/>
            <person name="Xu X."/>
            <person name="Cox K."/>
            <person name="Korf I."/>
            <person name="Meyers B.C."/>
            <person name="Michelmore R.W."/>
        </authorList>
    </citation>
    <scope>NUCLEOTIDE SEQUENCE [LARGE SCALE GENOMIC DNA]</scope>
    <source>
        <strain evidence="2">cv. Salinas</strain>
        <tissue evidence="1">Seedlings</tissue>
    </source>
</reference>
<dbReference type="AlphaFoldDB" id="A0A9R1V276"/>
<name>A0A9R1V276_LACSA</name>
<gene>
    <name evidence="1" type="ORF">LSAT_V11C700380580</name>
</gene>
<organism evidence="1 2">
    <name type="scientific">Lactuca sativa</name>
    <name type="common">Garden lettuce</name>
    <dbReference type="NCBI Taxonomy" id="4236"/>
    <lineage>
        <taxon>Eukaryota</taxon>
        <taxon>Viridiplantae</taxon>
        <taxon>Streptophyta</taxon>
        <taxon>Embryophyta</taxon>
        <taxon>Tracheophyta</taxon>
        <taxon>Spermatophyta</taxon>
        <taxon>Magnoliopsida</taxon>
        <taxon>eudicotyledons</taxon>
        <taxon>Gunneridae</taxon>
        <taxon>Pentapetalae</taxon>
        <taxon>asterids</taxon>
        <taxon>campanulids</taxon>
        <taxon>Asterales</taxon>
        <taxon>Asteraceae</taxon>
        <taxon>Cichorioideae</taxon>
        <taxon>Cichorieae</taxon>
        <taxon>Lactucinae</taxon>
        <taxon>Lactuca</taxon>
    </lineage>
</organism>
<dbReference type="Proteomes" id="UP000235145">
    <property type="component" value="Unassembled WGS sequence"/>
</dbReference>
<sequence length="104" mass="11456">MLIGWLGFTRTCNCGFGLALRATLLTVKMSFSCDSSLSHANSVVVMTLFLVVLPDVPGQLFSCFKAILVGCFLWLENVIFIKYGFEDRVNDNGLVSPPLSMLMI</sequence>